<dbReference type="SUPFAM" id="SSF51230">
    <property type="entry name" value="Single hybrid motif"/>
    <property type="match status" value="1"/>
</dbReference>
<dbReference type="PROSITE" id="PS00867">
    <property type="entry name" value="CPSASE_2"/>
    <property type="match status" value="1"/>
</dbReference>
<dbReference type="FunFam" id="3.40.50.20:FF:000010">
    <property type="entry name" value="Propionyl-CoA carboxylase subunit alpha"/>
    <property type="match status" value="1"/>
</dbReference>
<evidence type="ECO:0000313" key="20">
    <source>
        <dbReference type="Proteomes" id="UP000287865"/>
    </source>
</evidence>
<protein>
    <recommendedName>
        <fullName evidence="5">Biotin carboxylase</fullName>
    </recommendedName>
    <alternativeName>
        <fullName evidence="11">Acetyl-coenzyme A carboxylase biotin carboxylase subunit A</fullName>
    </alternativeName>
</protein>
<dbReference type="InterPro" id="IPR005482">
    <property type="entry name" value="Biotin_COase_C"/>
</dbReference>
<keyword evidence="7 13" id="KW-0547">Nucleotide-binding</keyword>
<dbReference type="PROSITE" id="PS00866">
    <property type="entry name" value="CPSASE_1"/>
    <property type="match status" value="1"/>
</dbReference>
<reference evidence="18 20" key="1">
    <citation type="journal article" date="2018" name="Front. Microbiol.">
        <title>Genome-Based Analysis Reveals the Taxonomy and Diversity of the Family Idiomarinaceae.</title>
        <authorList>
            <person name="Liu Y."/>
            <person name="Lai Q."/>
            <person name="Shao Z."/>
        </authorList>
    </citation>
    <scope>NUCLEOTIDE SEQUENCE [LARGE SCALE GENOMIC DNA]</scope>
    <source>
        <strain evidence="18 20">CF12-14</strain>
    </source>
</reference>
<evidence type="ECO:0000256" key="9">
    <source>
        <dbReference type="ARBA" id="ARBA00022946"/>
    </source>
</evidence>
<dbReference type="PANTHER" id="PTHR18866:SF33">
    <property type="entry name" value="METHYLCROTONOYL-COA CARBOXYLASE SUBUNIT ALPHA, MITOCHONDRIAL-RELATED"/>
    <property type="match status" value="1"/>
</dbReference>
<comment type="function">
    <text evidence="2">This protein is a component of the acetyl coenzyme A carboxylase complex; first, biotin carboxylase catalyzes the carboxylation of the carrier protein and then the transcarboxylase transfers the carboxyl group to form malonyl-CoA.</text>
</comment>
<dbReference type="InterPro" id="IPR048429">
    <property type="entry name" value="MCC_alpha_BT"/>
</dbReference>
<proteinExistence type="predicted"/>
<dbReference type="Pfam" id="PF00364">
    <property type="entry name" value="Biotin_lipoyl"/>
    <property type="match status" value="1"/>
</dbReference>
<keyword evidence="8 13" id="KW-0067">ATP-binding</keyword>
<dbReference type="InterPro" id="IPR011761">
    <property type="entry name" value="ATP-grasp"/>
</dbReference>
<sequence length="673" mass="73636">MFNKILIANRGEIACRVIRTAQRMGIQCVAVYSDADQHSQHVQMADEAFYIGGSASQQSYLVIEKIIHAAKQSGAQAIHPGYGFLSENEQFADACQDAGIVFIGPPASAIAAMGSKSAAKSIMQEAGVPLVPGYHGNDQNEKTLQAEAEQIGYPVLLKAAYGGGGKGMRAVHKAAEFSQALASAKREATASFGNDKMLVEKFIVKPRHVEIQVFCDEHGNAVYLAERDCSVQRRHQKVLEEAPAPALSEDTRQAMGEAAVRAAQAIDYRGAGTVEFLLDANNDFFFMEMNTRLQVEHPVTEMITGQDLVEWQLIVASGGVLPLSQDQVTLTGHAFEARIYAEDPQQDFLPSTGHIAYLRTPDQDQHIRIDSGVRQGDDVSPYYDPMIAKLIVWDENRDRALLRLQRALREYRIVGPTTNLDYLHRLATHKDFVRANLSTQFIEQHGDSLLHVNNPMPAALNHACIGAALALAAQQNNLATGPWAQAQGWRLNQAASIQFELQFGEQKLQLDVSQAASDSQLFSVRTHVETDTSQSSETLEAVQIRAQLEDDTLTITHQGHRFELNVALCAQHYTLFSGQGRVDYQAIDTQAAFGMEEDAGTLTAPMNGTIVAVNVEVGDRVEKDQALVVMEAMKMEYTIKAPSAGVVEQVFFQAGELVSDGAQLVALQVEDDA</sequence>
<comment type="subunit">
    <text evidence="4">Acetyl-CoA carboxylase is a heterohexamer of biotin carboxyl carrier protein, biotin carboxylase and the two subunits of carboxyl transferase in a 2:2 complex.</text>
</comment>
<evidence type="ECO:0000313" key="18">
    <source>
        <dbReference type="EMBL" id="RUO19370.1"/>
    </source>
</evidence>
<evidence type="ECO:0000256" key="11">
    <source>
        <dbReference type="ARBA" id="ARBA00033786"/>
    </source>
</evidence>
<comment type="catalytic activity">
    <reaction evidence="12">
        <text>N(6)-biotinyl-L-lysyl-[protein] + hydrogencarbonate + ATP = N(6)-carboxybiotinyl-L-lysyl-[protein] + ADP + phosphate + H(+)</text>
        <dbReference type="Rhea" id="RHEA:13501"/>
        <dbReference type="Rhea" id="RHEA-COMP:10505"/>
        <dbReference type="Rhea" id="RHEA-COMP:10506"/>
        <dbReference type="ChEBI" id="CHEBI:15378"/>
        <dbReference type="ChEBI" id="CHEBI:17544"/>
        <dbReference type="ChEBI" id="CHEBI:30616"/>
        <dbReference type="ChEBI" id="CHEBI:43474"/>
        <dbReference type="ChEBI" id="CHEBI:83144"/>
        <dbReference type="ChEBI" id="CHEBI:83145"/>
        <dbReference type="ChEBI" id="CHEBI:456216"/>
        <dbReference type="EC" id="6.3.4.14"/>
    </reaction>
</comment>
<dbReference type="FunFam" id="2.40.50.100:FF:000003">
    <property type="entry name" value="Acetyl-CoA carboxylase biotin carboxyl carrier protein"/>
    <property type="match status" value="1"/>
</dbReference>
<feature type="domain" description="ATP-grasp" evidence="15">
    <location>
        <begin position="120"/>
        <end position="317"/>
    </location>
</feature>
<evidence type="ECO:0000256" key="6">
    <source>
        <dbReference type="ARBA" id="ARBA00022598"/>
    </source>
</evidence>
<evidence type="ECO:0000256" key="13">
    <source>
        <dbReference type="PROSITE-ProRule" id="PRU00409"/>
    </source>
</evidence>
<keyword evidence="6" id="KW-0436">Ligase</keyword>
<evidence type="ECO:0000256" key="5">
    <source>
        <dbReference type="ARBA" id="ARBA00017242"/>
    </source>
</evidence>
<evidence type="ECO:0000256" key="7">
    <source>
        <dbReference type="ARBA" id="ARBA00022741"/>
    </source>
</evidence>
<dbReference type="SUPFAM" id="SSF52440">
    <property type="entry name" value="PreATP-grasp domain"/>
    <property type="match status" value="1"/>
</dbReference>
<dbReference type="PROSITE" id="PS50968">
    <property type="entry name" value="BIOTINYL_LIPOYL"/>
    <property type="match status" value="1"/>
</dbReference>
<dbReference type="SUPFAM" id="SSF51246">
    <property type="entry name" value="Rudiment single hybrid motif"/>
    <property type="match status" value="1"/>
</dbReference>
<dbReference type="SMART" id="SM00878">
    <property type="entry name" value="Biotin_carb_C"/>
    <property type="match status" value="1"/>
</dbReference>
<dbReference type="PROSITE" id="PS50979">
    <property type="entry name" value="BC"/>
    <property type="match status" value="1"/>
</dbReference>
<comment type="pathway">
    <text evidence="3">Lipid metabolism; malonyl-CoA biosynthesis; malonyl-CoA from acetyl-CoA: step 1/1.</text>
</comment>
<dbReference type="EMBL" id="QLMD01000016">
    <property type="protein sequence ID" value="RAJ93649.1"/>
    <property type="molecule type" value="Genomic_DNA"/>
</dbReference>
<dbReference type="SUPFAM" id="SSF56059">
    <property type="entry name" value="Glutathione synthetase ATP-binding domain-like"/>
    <property type="match status" value="1"/>
</dbReference>
<dbReference type="NCBIfam" id="NF006367">
    <property type="entry name" value="PRK08591.1"/>
    <property type="match status" value="1"/>
</dbReference>
<accession>A0A327WNP4</accession>
<dbReference type="PROSITE" id="PS50975">
    <property type="entry name" value="ATP_GRASP"/>
    <property type="match status" value="1"/>
</dbReference>
<evidence type="ECO:0000256" key="12">
    <source>
        <dbReference type="ARBA" id="ARBA00048600"/>
    </source>
</evidence>
<dbReference type="CDD" id="cd06850">
    <property type="entry name" value="biotinyl_domain"/>
    <property type="match status" value="1"/>
</dbReference>
<dbReference type="Pfam" id="PF21139">
    <property type="entry name" value="BT_MCC_alpha"/>
    <property type="match status" value="1"/>
</dbReference>
<dbReference type="PANTHER" id="PTHR18866">
    <property type="entry name" value="CARBOXYLASE:PYRUVATE/ACETYL-COA/PROPIONYL-COA CARBOXYLASE"/>
    <property type="match status" value="1"/>
</dbReference>
<organism evidence="17 19">
    <name type="scientific">Aliidiomarina maris</name>
    <dbReference type="NCBI Taxonomy" id="531312"/>
    <lineage>
        <taxon>Bacteria</taxon>
        <taxon>Pseudomonadati</taxon>
        <taxon>Pseudomonadota</taxon>
        <taxon>Gammaproteobacteria</taxon>
        <taxon>Alteromonadales</taxon>
        <taxon>Idiomarinaceae</taxon>
        <taxon>Aliidiomarina</taxon>
    </lineage>
</organism>
<comment type="cofactor">
    <cofactor evidence="1">
        <name>biotin</name>
        <dbReference type="ChEBI" id="CHEBI:57586"/>
    </cofactor>
</comment>
<dbReference type="InterPro" id="IPR011053">
    <property type="entry name" value="Single_hybrid_motif"/>
</dbReference>
<keyword evidence="20" id="KW-1185">Reference proteome</keyword>
<name>A0A327WNP4_9GAMM</name>
<dbReference type="InterPro" id="IPR005481">
    <property type="entry name" value="BC-like_N"/>
</dbReference>
<evidence type="ECO:0000259" key="16">
    <source>
        <dbReference type="PROSITE" id="PS50979"/>
    </source>
</evidence>
<evidence type="ECO:0000256" key="2">
    <source>
        <dbReference type="ARBA" id="ARBA00003761"/>
    </source>
</evidence>
<evidence type="ECO:0000259" key="14">
    <source>
        <dbReference type="PROSITE" id="PS50968"/>
    </source>
</evidence>
<dbReference type="GO" id="GO:0046872">
    <property type="term" value="F:metal ion binding"/>
    <property type="evidence" value="ECO:0007669"/>
    <property type="project" value="InterPro"/>
</dbReference>
<evidence type="ECO:0000256" key="4">
    <source>
        <dbReference type="ARBA" id="ARBA00011750"/>
    </source>
</evidence>
<dbReference type="InterPro" id="IPR016185">
    <property type="entry name" value="PreATP-grasp_dom_sf"/>
</dbReference>
<dbReference type="FunFam" id="3.30.1490.20:FF:000003">
    <property type="entry name" value="acetyl-CoA carboxylase isoform X1"/>
    <property type="match status" value="1"/>
</dbReference>
<dbReference type="RefSeq" id="WP_111570295.1">
    <property type="nucleotide sequence ID" value="NZ_PIPK01000016.1"/>
</dbReference>
<evidence type="ECO:0000256" key="10">
    <source>
        <dbReference type="ARBA" id="ARBA00023267"/>
    </source>
</evidence>
<dbReference type="InterPro" id="IPR011764">
    <property type="entry name" value="Biotin_carboxylation_dom"/>
</dbReference>
<evidence type="ECO:0000256" key="3">
    <source>
        <dbReference type="ARBA" id="ARBA00004956"/>
    </source>
</evidence>
<dbReference type="PROSITE" id="PS00188">
    <property type="entry name" value="BIOTIN"/>
    <property type="match status" value="1"/>
</dbReference>
<comment type="caution">
    <text evidence="17">The sequence shown here is derived from an EMBL/GenBank/DDBJ whole genome shotgun (WGS) entry which is preliminary data.</text>
</comment>
<evidence type="ECO:0000259" key="15">
    <source>
        <dbReference type="PROSITE" id="PS50975"/>
    </source>
</evidence>
<dbReference type="AlphaFoldDB" id="A0A327WNP4"/>
<keyword evidence="9" id="KW-0809">Transit peptide</keyword>
<evidence type="ECO:0000256" key="1">
    <source>
        <dbReference type="ARBA" id="ARBA00001953"/>
    </source>
</evidence>
<dbReference type="Pfam" id="PF02786">
    <property type="entry name" value="CPSase_L_D2"/>
    <property type="match status" value="1"/>
</dbReference>
<keyword evidence="10" id="KW-0092">Biotin</keyword>
<dbReference type="Gene3D" id="2.40.50.100">
    <property type="match status" value="1"/>
</dbReference>
<dbReference type="InterPro" id="IPR000089">
    <property type="entry name" value="Biotin_lipoyl"/>
</dbReference>
<gene>
    <name evidence="17" type="ORF">B0I24_1167</name>
    <name evidence="18" type="ORF">CWE07_12860</name>
</gene>
<dbReference type="Gene3D" id="3.30.470.20">
    <property type="entry name" value="ATP-grasp fold, B domain"/>
    <property type="match status" value="1"/>
</dbReference>
<evidence type="ECO:0000256" key="8">
    <source>
        <dbReference type="ARBA" id="ARBA00022840"/>
    </source>
</evidence>
<dbReference type="Proteomes" id="UP000287865">
    <property type="component" value="Unassembled WGS sequence"/>
</dbReference>
<evidence type="ECO:0000313" key="19">
    <source>
        <dbReference type="Proteomes" id="UP000249203"/>
    </source>
</evidence>
<feature type="domain" description="Lipoyl-binding" evidence="14">
    <location>
        <begin position="590"/>
        <end position="668"/>
    </location>
</feature>
<dbReference type="GO" id="GO:0004075">
    <property type="term" value="F:biotin carboxylase activity"/>
    <property type="evidence" value="ECO:0007669"/>
    <property type="project" value="UniProtKB-EC"/>
</dbReference>
<dbReference type="InterPro" id="IPR001882">
    <property type="entry name" value="Biotin_BS"/>
</dbReference>
<feature type="domain" description="Biotin carboxylation" evidence="16">
    <location>
        <begin position="1"/>
        <end position="447"/>
    </location>
</feature>
<reference evidence="17 19" key="2">
    <citation type="submission" date="2018-06" db="EMBL/GenBank/DDBJ databases">
        <title>Genomic Encyclopedia of Type Strains, Phase III (KMG-III): the genomes of soil and plant-associated and newly described type strains.</title>
        <authorList>
            <person name="Whitman W."/>
        </authorList>
    </citation>
    <scope>NUCLEOTIDE SEQUENCE [LARGE SCALE GENOMIC DNA]</scope>
    <source>
        <strain evidence="17 19">CGMCC 1.15366</strain>
    </source>
</reference>
<dbReference type="InterPro" id="IPR011054">
    <property type="entry name" value="Rudment_hybrid_motif"/>
</dbReference>
<dbReference type="GO" id="GO:0005524">
    <property type="term" value="F:ATP binding"/>
    <property type="evidence" value="ECO:0007669"/>
    <property type="project" value="UniProtKB-UniRule"/>
</dbReference>
<dbReference type="Proteomes" id="UP000249203">
    <property type="component" value="Unassembled WGS sequence"/>
</dbReference>
<dbReference type="InterPro" id="IPR050856">
    <property type="entry name" value="Biotin_carboxylase_complex"/>
</dbReference>
<evidence type="ECO:0000313" key="17">
    <source>
        <dbReference type="EMBL" id="RAJ93649.1"/>
    </source>
</evidence>
<dbReference type="OrthoDB" id="9763189at2"/>
<dbReference type="InterPro" id="IPR005479">
    <property type="entry name" value="CPAse_ATP-bd"/>
</dbReference>
<dbReference type="Pfam" id="PF02785">
    <property type="entry name" value="Biotin_carb_C"/>
    <property type="match status" value="1"/>
</dbReference>
<dbReference type="Gene3D" id="3.30.700.40">
    <property type="match status" value="1"/>
</dbReference>
<dbReference type="Pfam" id="PF00289">
    <property type="entry name" value="Biotin_carb_N"/>
    <property type="match status" value="1"/>
</dbReference>
<dbReference type="EMBL" id="PIPK01000016">
    <property type="protein sequence ID" value="RUO19370.1"/>
    <property type="molecule type" value="Genomic_DNA"/>
</dbReference>
<dbReference type="FunFam" id="3.30.470.20:FF:000028">
    <property type="entry name" value="Methylcrotonoyl-CoA carboxylase subunit alpha, mitochondrial"/>
    <property type="match status" value="1"/>
</dbReference>